<dbReference type="Gene3D" id="3.90.76.10">
    <property type="entry name" value="Dipeptide-binding Protein, Domain 1"/>
    <property type="match status" value="1"/>
</dbReference>
<evidence type="ECO:0000256" key="4">
    <source>
        <dbReference type="SAM" id="SignalP"/>
    </source>
</evidence>
<keyword evidence="3 4" id="KW-0732">Signal</keyword>
<dbReference type="Gene3D" id="3.10.105.10">
    <property type="entry name" value="Dipeptide-binding Protein, Domain 3"/>
    <property type="match status" value="1"/>
</dbReference>
<evidence type="ECO:0000256" key="3">
    <source>
        <dbReference type="ARBA" id="ARBA00022729"/>
    </source>
</evidence>
<dbReference type="SUPFAM" id="SSF53850">
    <property type="entry name" value="Periplasmic binding protein-like II"/>
    <property type="match status" value="1"/>
</dbReference>
<feature type="signal peptide" evidence="4">
    <location>
        <begin position="1"/>
        <end position="28"/>
    </location>
</feature>
<gene>
    <name evidence="6" type="ORF">HH212_26525</name>
</gene>
<dbReference type="InterPro" id="IPR000914">
    <property type="entry name" value="SBP_5_dom"/>
</dbReference>
<evidence type="ECO:0000256" key="2">
    <source>
        <dbReference type="ARBA" id="ARBA00022448"/>
    </source>
</evidence>
<evidence type="ECO:0000256" key="1">
    <source>
        <dbReference type="ARBA" id="ARBA00005695"/>
    </source>
</evidence>
<dbReference type="GO" id="GO:0015833">
    <property type="term" value="P:peptide transport"/>
    <property type="evidence" value="ECO:0007669"/>
    <property type="project" value="TreeGrafter"/>
</dbReference>
<feature type="chain" id="PRO_5030514590" evidence="4">
    <location>
        <begin position="29"/>
        <end position="529"/>
    </location>
</feature>
<comment type="similarity">
    <text evidence="1">Belongs to the bacterial solute-binding protein 5 family.</text>
</comment>
<dbReference type="Pfam" id="PF00496">
    <property type="entry name" value="SBP_bac_5"/>
    <property type="match status" value="1"/>
</dbReference>
<keyword evidence="2" id="KW-0813">Transport</keyword>
<dbReference type="InterPro" id="IPR030678">
    <property type="entry name" value="Peptide/Ni-bd"/>
</dbReference>
<feature type="domain" description="Solute-binding protein family 5" evidence="5">
    <location>
        <begin position="73"/>
        <end position="444"/>
    </location>
</feature>
<dbReference type="Proteomes" id="UP000502415">
    <property type="component" value="Plasmid unnamed1"/>
</dbReference>
<reference evidence="6 7" key="1">
    <citation type="submission" date="2020-04" db="EMBL/GenBank/DDBJ databases">
        <title>Genome sequencing of novel species.</title>
        <authorList>
            <person name="Heo J."/>
            <person name="Kim S.-J."/>
            <person name="Kim J.-S."/>
            <person name="Hong S.-B."/>
            <person name="Kwon S.-W."/>
        </authorList>
    </citation>
    <scope>NUCLEOTIDE SEQUENCE [LARGE SCALE GENOMIC DNA]</scope>
    <source>
        <strain evidence="6 7">GN2-R2</strain>
        <plasmid evidence="6 7">unnamed1</plasmid>
    </source>
</reference>
<geneLocation type="plasmid" evidence="6 7">
    <name>unnamed1</name>
</geneLocation>
<dbReference type="GO" id="GO:0043190">
    <property type="term" value="C:ATP-binding cassette (ABC) transporter complex"/>
    <property type="evidence" value="ECO:0007669"/>
    <property type="project" value="InterPro"/>
</dbReference>
<dbReference type="GO" id="GO:0030288">
    <property type="term" value="C:outer membrane-bounded periplasmic space"/>
    <property type="evidence" value="ECO:0007669"/>
    <property type="project" value="UniProtKB-ARBA"/>
</dbReference>
<evidence type="ECO:0000313" key="7">
    <source>
        <dbReference type="Proteomes" id="UP000502415"/>
    </source>
</evidence>
<dbReference type="PANTHER" id="PTHR30290:SF9">
    <property type="entry name" value="OLIGOPEPTIDE-BINDING PROTEIN APPA"/>
    <property type="match status" value="1"/>
</dbReference>
<keyword evidence="7" id="KW-1185">Reference proteome</keyword>
<dbReference type="PIRSF" id="PIRSF002741">
    <property type="entry name" value="MppA"/>
    <property type="match status" value="1"/>
</dbReference>
<protein>
    <submittedName>
        <fullName evidence="6">ABC transporter substrate-binding protein</fullName>
    </submittedName>
</protein>
<dbReference type="GO" id="GO:1904680">
    <property type="term" value="F:peptide transmembrane transporter activity"/>
    <property type="evidence" value="ECO:0007669"/>
    <property type="project" value="TreeGrafter"/>
</dbReference>
<dbReference type="AlphaFoldDB" id="A0A7Z2W208"/>
<dbReference type="EMBL" id="CP051686">
    <property type="protein sequence ID" value="QJE03661.1"/>
    <property type="molecule type" value="Genomic_DNA"/>
</dbReference>
<dbReference type="Gene3D" id="3.40.190.10">
    <property type="entry name" value="Periplasmic binding protein-like II"/>
    <property type="match status" value="1"/>
</dbReference>
<dbReference type="PANTHER" id="PTHR30290">
    <property type="entry name" value="PERIPLASMIC BINDING COMPONENT OF ABC TRANSPORTER"/>
    <property type="match status" value="1"/>
</dbReference>
<name>A0A7Z2W208_9BURK</name>
<organism evidence="6 7">
    <name type="scientific">Massilia forsythiae</name>
    <dbReference type="NCBI Taxonomy" id="2728020"/>
    <lineage>
        <taxon>Bacteria</taxon>
        <taxon>Pseudomonadati</taxon>
        <taxon>Pseudomonadota</taxon>
        <taxon>Betaproteobacteria</taxon>
        <taxon>Burkholderiales</taxon>
        <taxon>Oxalobacteraceae</taxon>
        <taxon>Telluria group</taxon>
        <taxon>Massilia</taxon>
    </lineage>
</organism>
<proteinExistence type="inferred from homology"/>
<dbReference type="KEGG" id="mfy:HH212_26525"/>
<dbReference type="InterPro" id="IPR039424">
    <property type="entry name" value="SBP_5"/>
</dbReference>
<sequence>MTRYHRLFHALRAVSIACAIALGPPAMAQQGELKLALSAAPTSLDPHFYNISPNLNLAEHIFESLVKMNPDVQPVPGLAKSWKMVDKLTWEFELRPDVRFHDGSLLTTEDVLWSLQRPATIVGSPGNFAVYTKAIVSARAVGTHTIQLTTGQPYPLLLSDLAAIAILSKRATNGLASEDFSNGKGLVGTGPYKFERFVRDDRVELARFDAYWGPRPAWSKVTLRFIPNNAARLAALLAGDVQALDNVPPADLARLRTQPNLTLASKVSYRLIFLYLDAARDRSPYVTDKAGKPLAANPLKDRRVREAISHAIDRQAISDKIMDGLGQPTGNLVPSKLFGYDPALPVPAYNPALSKRLLAQAGYPDGFGITLHTPNNRYVNDDKVAQAIAQMLGRVSIAARVESMPMSVYSARGSKGDFSFGLLGWGAQTGEASSPLRALAACPDAATGFGPFNWLNYCNPRVDALLKQALTTGDDRQRSTLLQQATALVTQDAALVPIHLQVATWAMKKGIHYVPRTDERTHAHEFTAD</sequence>
<keyword evidence="6" id="KW-0614">Plasmid</keyword>
<evidence type="ECO:0000313" key="6">
    <source>
        <dbReference type="EMBL" id="QJE03661.1"/>
    </source>
</evidence>
<dbReference type="RefSeq" id="WP_170205738.1">
    <property type="nucleotide sequence ID" value="NZ_CP051686.1"/>
</dbReference>
<dbReference type="CDD" id="cd08498">
    <property type="entry name" value="PBP2_NikA_DppA_OppA_like_2"/>
    <property type="match status" value="1"/>
</dbReference>
<accession>A0A7Z2W208</accession>
<evidence type="ECO:0000259" key="5">
    <source>
        <dbReference type="Pfam" id="PF00496"/>
    </source>
</evidence>